<dbReference type="InterPro" id="IPR004001">
    <property type="entry name" value="Actin_CS"/>
</dbReference>
<evidence type="ECO:0008006" key="7">
    <source>
        <dbReference type="Google" id="ProtNLM"/>
    </source>
</evidence>
<proteinExistence type="inferred from homology"/>
<evidence type="ECO:0000313" key="6">
    <source>
        <dbReference type="Proteomes" id="UP000069940"/>
    </source>
</evidence>
<keyword evidence="3" id="KW-0206">Cytoskeleton</keyword>
<dbReference type="SMART" id="SM00268">
    <property type="entry name" value="ACTIN"/>
    <property type="match status" value="1"/>
</dbReference>
<evidence type="ECO:0000256" key="1">
    <source>
        <dbReference type="ARBA" id="ARBA00004496"/>
    </source>
</evidence>
<name>A0ABM2A5P9_AEDAL</name>
<dbReference type="InterPro" id="IPR004000">
    <property type="entry name" value="Actin"/>
</dbReference>
<reference evidence="6" key="1">
    <citation type="journal article" date="2015" name="Proc. Natl. Acad. Sci. U.S.A.">
        <title>Genome sequence of the Asian Tiger mosquito, Aedes albopictus, reveals insights into its biology, genetics, and evolution.</title>
        <authorList>
            <person name="Chen X.G."/>
            <person name="Jiang X."/>
            <person name="Gu J."/>
            <person name="Xu M."/>
            <person name="Wu Y."/>
            <person name="Deng Y."/>
            <person name="Zhang C."/>
            <person name="Bonizzoni M."/>
            <person name="Dermauw W."/>
            <person name="Vontas J."/>
            <person name="Armbruster P."/>
            <person name="Huang X."/>
            <person name="Yang Y."/>
            <person name="Zhang H."/>
            <person name="He W."/>
            <person name="Peng H."/>
            <person name="Liu Y."/>
            <person name="Wu K."/>
            <person name="Chen J."/>
            <person name="Lirakis M."/>
            <person name="Topalis P."/>
            <person name="Van Leeuwen T."/>
            <person name="Hall A.B."/>
            <person name="Jiang X."/>
            <person name="Thorpe C."/>
            <person name="Mueller R.L."/>
            <person name="Sun C."/>
            <person name="Waterhouse R.M."/>
            <person name="Yan G."/>
            <person name="Tu Z.J."/>
            <person name="Fang X."/>
            <person name="James A.A."/>
        </authorList>
    </citation>
    <scope>NUCLEOTIDE SEQUENCE [LARGE SCALE GENOMIC DNA]</scope>
    <source>
        <strain evidence="6">Foshan</strain>
    </source>
</reference>
<dbReference type="PANTHER" id="PTHR11937">
    <property type="entry name" value="ACTIN"/>
    <property type="match status" value="1"/>
</dbReference>
<dbReference type="EnsemblMetazoa" id="AALFPA23_024708.R36828">
    <property type="protein sequence ID" value="AALFPA23_024708.P36828"/>
    <property type="gene ID" value="AALFPA23_024708"/>
</dbReference>
<dbReference type="GeneID" id="109404045"/>
<dbReference type="InterPro" id="IPR043129">
    <property type="entry name" value="ATPase_NBD"/>
</dbReference>
<organism evidence="5 6">
    <name type="scientific">Aedes albopictus</name>
    <name type="common">Asian tiger mosquito</name>
    <name type="synonym">Stegomyia albopicta</name>
    <dbReference type="NCBI Taxonomy" id="7160"/>
    <lineage>
        <taxon>Eukaryota</taxon>
        <taxon>Metazoa</taxon>
        <taxon>Ecdysozoa</taxon>
        <taxon>Arthropoda</taxon>
        <taxon>Hexapoda</taxon>
        <taxon>Insecta</taxon>
        <taxon>Pterygota</taxon>
        <taxon>Neoptera</taxon>
        <taxon>Endopterygota</taxon>
        <taxon>Diptera</taxon>
        <taxon>Nematocera</taxon>
        <taxon>Culicoidea</taxon>
        <taxon>Culicidae</taxon>
        <taxon>Culicinae</taxon>
        <taxon>Aedini</taxon>
        <taxon>Aedes</taxon>
        <taxon>Stegomyia</taxon>
    </lineage>
</organism>
<dbReference type="Pfam" id="PF00022">
    <property type="entry name" value="Actin"/>
    <property type="match status" value="2"/>
</dbReference>
<evidence type="ECO:0000256" key="3">
    <source>
        <dbReference type="ARBA" id="ARBA00023212"/>
    </source>
</evidence>
<comment type="subcellular location">
    <subcellularLocation>
        <location evidence="1">Cytoplasm</location>
    </subcellularLocation>
</comment>
<comment type="similarity">
    <text evidence="4">Belongs to the actin family.</text>
</comment>
<dbReference type="Gene3D" id="3.30.420.40">
    <property type="match status" value="2"/>
</dbReference>
<evidence type="ECO:0000256" key="2">
    <source>
        <dbReference type="ARBA" id="ARBA00022490"/>
    </source>
</evidence>
<sequence length="347" mass="38635">MLDQQGTPVVIDNGSGWIKAGLAGEDEPTAVFPTVAERNEEGEEPKRVNPIRLGTIIDWDAMEKVWHHTLHDRLKVAPEDHPVLLTDVPLNPKAYREKMAQIMFETFNCPAVYMANQAVLSLYAAGRTSGIVLDCGHDVSHIVPVYRGHALPHPIKRLVFAGRSLTDYLADLLADRGIPSLEIDTVREIKEKLGYVALDFDKEMSATSEKYFQLPNGKSITIGQERFRCAEALFQPLLLDLESPGVHQALHDSVMQCDIDVRKELFGNVILAGGSSMFGGMRDRLELELRSLAPSTVKVKVVAPVQRMYSAWRGGSNLASLASCQKLWITREEYDEFGLEVVQRKGL</sequence>
<dbReference type="Proteomes" id="UP000069940">
    <property type="component" value="Unassembled WGS sequence"/>
</dbReference>
<dbReference type="PROSITE" id="PS00432">
    <property type="entry name" value="ACTINS_2"/>
    <property type="match status" value="1"/>
</dbReference>
<reference evidence="5" key="2">
    <citation type="submission" date="2025-05" db="UniProtKB">
        <authorList>
            <consortium name="EnsemblMetazoa"/>
        </authorList>
    </citation>
    <scope>IDENTIFICATION</scope>
    <source>
        <strain evidence="5">Foshan</strain>
    </source>
</reference>
<accession>A0ABM2A5P9</accession>
<keyword evidence="6" id="KW-1185">Reference proteome</keyword>
<dbReference type="RefSeq" id="XP_019532457.3">
    <property type="nucleotide sequence ID" value="XM_019676912.3"/>
</dbReference>
<evidence type="ECO:0000256" key="4">
    <source>
        <dbReference type="RuleBase" id="RU000487"/>
    </source>
</evidence>
<dbReference type="Gene3D" id="3.90.640.10">
    <property type="entry name" value="Actin, Chain A, domain 4"/>
    <property type="match status" value="1"/>
</dbReference>
<evidence type="ECO:0000313" key="5">
    <source>
        <dbReference type="EnsemblMetazoa" id="AALFPA23_024708.P36828"/>
    </source>
</evidence>
<dbReference type="SUPFAM" id="SSF53067">
    <property type="entry name" value="Actin-like ATPase domain"/>
    <property type="match status" value="2"/>
</dbReference>
<keyword evidence="2" id="KW-0963">Cytoplasm</keyword>
<protein>
    <recommendedName>
        <fullName evidence="7">Actin</fullName>
    </recommendedName>
</protein>